<keyword evidence="2" id="KW-0012">Acyltransferase</keyword>
<keyword evidence="2" id="KW-0808">Transferase</keyword>
<dbReference type="Proteomes" id="UP000321393">
    <property type="component" value="Unassembled WGS sequence"/>
</dbReference>
<organism evidence="2 4">
    <name type="scientific">Cucumis melo var. makuwa</name>
    <name type="common">Oriental melon</name>
    <dbReference type="NCBI Taxonomy" id="1194695"/>
    <lineage>
        <taxon>Eukaryota</taxon>
        <taxon>Viridiplantae</taxon>
        <taxon>Streptophyta</taxon>
        <taxon>Embryophyta</taxon>
        <taxon>Tracheophyta</taxon>
        <taxon>Spermatophyta</taxon>
        <taxon>Magnoliopsida</taxon>
        <taxon>eudicotyledons</taxon>
        <taxon>Gunneridae</taxon>
        <taxon>Pentapetalae</taxon>
        <taxon>rosids</taxon>
        <taxon>fabids</taxon>
        <taxon>Cucurbitales</taxon>
        <taxon>Cucurbitaceae</taxon>
        <taxon>Benincaseae</taxon>
        <taxon>Cucumis</taxon>
    </lineage>
</organism>
<comment type="caution">
    <text evidence="2">The sequence shown here is derived from an EMBL/GenBank/DDBJ whole genome shotgun (WGS) entry which is preliminary data.</text>
</comment>
<dbReference type="EMBL" id="SSTE01000165">
    <property type="protein sequence ID" value="KAA0067983.1"/>
    <property type="molecule type" value="Genomic_DNA"/>
</dbReference>
<evidence type="ECO:0000313" key="2">
    <source>
        <dbReference type="EMBL" id="TYK18140.1"/>
    </source>
</evidence>
<gene>
    <name evidence="2" type="ORF">E5676_scaffold411G00700</name>
    <name evidence="1" type="ORF">E6C27_scaffold138G001720</name>
</gene>
<sequence length="152" mass="16884">MVELIRSRKSHIKSRNQAPSAIIAIKSTSTPRRLVETVKREIGRSYSNRKLKVVTIVNDFHDAEPQEDDLNRNTFEFPDSALGNHALYGRFVLQFIGIDLEFASLIQVEAEFTGGSVQFIAGCTDRKNADGETVLLENIVGGKSFWIGDEGG</sequence>
<accession>A0A5D3D318</accession>
<evidence type="ECO:0000313" key="4">
    <source>
        <dbReference type="Proteomes" id="UP000321947"/>
    </source>
</evidence>
<dbReference type="AlphaFoldDB" id="A0A5D3D318"/>
<dbReference type="Proteomes" id="UP000321947">
    <property type="component" value="Unassembled WGS sequence"/>
</dbReference>
<evidence type="ECO:0000313" key="1">
    <source>
        <dbReference type="EMBL" id="KAA0067983.1"/>
    </source>
</evidence>
<protein>
    <submittedName>
        <fullName evidence="2">BAHD acyltransferase DCR-like</fullName>
    </submittedName>
</protein>
<name>A0A5D3D318_CUCMM</name>
<dbReference type="EMBL" id="SSTD01007927">
    <property type="protein sequence ID" value="TYK18140.1"/>
    <property type="molecule type" value="Genomic_DNA"/>
</dbReference>
<proteinExistence type="predicted"/>
<reference evidence="3 4" key="1">
    <citation type="submission" date="2019-08" db="EMBL/GenBank/DDBJ databases">
        <title>Draft genome sequences of two oriental melons (Cucumis melo L. var makuwa).</title>
        <authorList>
            <person name="Kwon S.-Y."/>
        </authorList>
    </citation>
    <scope>NUCLEOTIDE SEQUENCE [LARGE SCALE GENOMIC DNA]</scope>
    <source>
        <strain evidence="4">cv. Chang Bougi</strain>
        <strain evidence="3">cv. SW 3</strain>
        <tissue evidence="2">Leaf</tissue>
    </source>
</reference>
<evidence type="ECO:0000313" key="3">
    <source>
        <dbReference type="Proteomes" id="UP000321393"/>
    </source>
</evidence>
<dbReference type="GO" id="GO:0016746">
    <property type="term" value="F:acyltransferase activity"/>
    <property type="evidence" value="ECO:0007669"/>
    <property type="project" value="UniProtKB-KW"/>
</dbReference>